<feature type="region of interest" description="Disordered" evidence="1">
    <location>
        <begin position="386"/>
        <end position="408"/>
    </location>
</feature>
<dbReference type="GO" id="GO:1901135">
    <property type="term" value="P:carbohydrate derivative metabolic process"/>
    <property type="evidence" value="ECO:0007669"/>
    <property type="project" value="UniProtKB-ARBA"/>
</dbReference>
<dbReference type="EMBL" id="QICN01000005">
    <property type="protein sequence ID" value="PXV67792.1"/>
    <property type="molecule type" value="Genomic_DNA"/>
</dbReference>
<evidence type="ECO:0000313" key="4">
    <source>
        <dbReference type="EMBL" id="PXV67792.1"/>
    </source>
</evidence>
<dbReference type="InterPro" id="IPR028098">
    <property type="entry name" value="Glyco_trans_4-like_N"/>
</dbReference>
<dbReference type="Gene3D" id="3.40.50.2000">
    <property type="entry name" value="Glycogen Phosphorylase B"/>
    <property type="match status" value="2"/>
</dbReference>
<dbReference type="InterPro" id="IPR001296">
    <property type="entry name" value="Glyco_trans_1"/>
</dbReference>
<organism evidence="4 5">
    <name type="scientific">Sinimarinibacterium flocculans</name>
    <dbReference type="NCBI Taxonomy" id="985250"/>
    <lineage>
        <taxon>Bacteria</taxon>
        <taxon>Pseudomonadati</taxon>
        <taxon>Pseudomonadota</taxon>
        <taxon>Gammaproteobacteria</taxon>
        <taxon>Nevskiales</taxon>
        <taxon>Nevskiaceae</taxon>
        <taxon>Sinimarinibacterium</taxon>
    </lineage>
</organism>
<dbReference type="SUPFAM" id="SSF53756">
    <property type="entry name" value="UDP-Glycosyltransferase/glycogen phosphorylase"/>
    <property type="match status" value="1"/>
</dbReference>
<dbReference type="PANTHER" id="PTHR12526">
    <property type="entry name" value="GLYCOSYLTRANSFERASE"/>
    <property type="match status" value="1"/>
</dbReference>
<evidence type="ECO:0000313" key="5">
    <source>
        <dbReference type="Proteomes" id="UP000248330"/>
    </source>
</evidence>
<dbReference type="Proteomes" id="UP000248330">
    <property type="component" value="Unassembled WGS sequence"/>
</dbReference>
<dbReference type="RefSeq" id="WP_211307306.1">
    <property type="nucleotide sequence ID" value="NZ_CAKZQT010000001.1"/>
</dbReference>
<dbReference type="GO" id="GO:0016757">
    <property type="term" value="F:glycosyltransferase activity"/>
    <property type="evidence" value="ECO:0007669"/>
    <property type="project" value="InterPro"/>
</dbReference>
<dbReference type="Pfam" id="PF00534">
    <property type="entry name" value="Glycos_transf_1"/>
    <property type="match status" value="1"/>
</dbReference>
<accession>A0A318ECR6</accession>
<comment type="caution">
    <text evidence="4">The sequence shown here is derived from an EMBL/GenBank/DDBJ whole genome shotgun (WGS) entry which is preliminary data.</text>
</comment>
<keyword evidence="5" id="KW-1185">Reference proteome</keyword>
<sequence length="408" mass="44455">MRVLSIIHYPVFGGPHNRNTRLSPVMARRGVQTTVLLPDEPGNAADRMRSAGVDVVQLPLRRLRASRNPLTHFRFMRDFRSDLNGIEALIRQRGIDVVQINGLVNPHGAIAADRACVPVVWQILDTFTPVPLRRVLAPVVRHYADAVMCTGRVVAKGHPGCVRAGGALINFFPPVDLRLFAQSAAVRREVRLELGIDDASLVVGTVGNVNPQKGHDSFIRAAAELRRRAPDCRFLILGASYDVHRAYREGLLRLATELGLEVGRDLLLLDPKGQVHRYAQAMDIFWMTPRPQSEGIPTSMEEAMALGLPVVSFDVGSIGELIQEGRSGFVIAEQDPVAVADVTVARLLDAGARTAMGLAGRDFVESHASLEQCADRHVEAYEAAIRGHSRRTGSPSPDASAGSVREHG</sequence>
<feature type="domain" description="Glycosyltransferase subfamily 4-like N-terminal" evidence="3">
    <location>
        <begin position="13"/>
        <end position="155"/>
    </location>
</feature>
<protein>
    <submittedName>
        <fullName evidence="4">Glycosyltransferase involved in cell wall biosynthesis</fullName>
    </submittedName>
</protein>
<dbReference type="PANTHER" id="PTHR12526:SF636">
    <property type="entry name" value="BLL3647 PROTEIN"/>
    <property type="match status" value="1"/>
</dbReference>
<evidence type="ECO:0000256" key="1">
    <source>
        <dbReference type="SAM" id="MobiDB-lite"/>
    </source>
</evidence>
<keyword evidence="4" id="KW-0808">Transferase</keyword>
<dbReference type="Pfam" id="PF13439">
    <property type="entry name" value="Glyco_transf_4"/>
    <property type="match status" value="1"/>
</dbReference>
<feature type="domain" description="Glycosyl transferase family 1" evidence="2">
    <location>
        <begin position="188"/>
        <end position="356"/>
    </location>
</feature>
<evidence type="ECO:0000259" key="3">
    <source>
        <dbReference type="Pfam" id="PF13439"/>
    </source>
</evidence>
<evidence type="ECO:0000259" key="2">
    <source>
        <dbReference type="Pfam" id="PF00534"/>
    </source>
</evidence>
<proteinExistence type="predicted"/>
<name>A0A318ECR6_9GAMM</name>
<reference evidence="4 5" key="1">
    <citation type="submission" date="2018-04" db="EMBL/GenBank/DDBJ databases">
        <title>Genomic Encyclopedia of Type Strains, Phase IV (KMG-IV): sequencing the most valuable type-strain genomes for metagenomic binning, comparative biology and taxonomic classification.</title>
        <authorList>
            <person name="Goeker M."/>
        </authorList>
    </citation>
    <scope>NUCLEOTIDE SEQUENCE [LARGE SCALE GENOMIC DNA]</scope>
    <source>
        <strain evidence="4 5">DSM 104150</strain>
    </source>
</reference>
<gene>
    <name evidence="4" type="ORF">C8D93_105149</name>
</gene>
<dbReference type="AlphaFoldDB" id="A0A318ECR6"/>